<gene>
    <name evidence="4" type="ORF">V6R86_11120</name>
</gene>
<comment type="similarity">
    <text evidence="1">Belongs to the ComF/GntX family.</text>
</comment>
<evidence type="ECO:0000259" key="3">
    <source>
        <dbReference type="Pfam" id="PF18912"/>
    </source>
</evidence>
<dbReference type="Pfam" id="PF00156">
    <property type="entry name" value="Pribosyltran"/>
    <property type="match status" value="1"/>
</dbReference>
<evidence type="ECO:0000256" key="1">
    <source>
        <dbReference type="ARBA" id="ARBA00008007"/>
    </source>
</evidence>
<dbReference type="InterPro" id="IPR051910">
    <property type="entry name" value="ComF/GntX_DNA_util-trans"/>
</dbReference>
<proteinExistence type="inferred from homology"/>
<sequence length="238" mass="25907">MDGAAALRGIRMAGGWLLDFALPPRCPGCGEITTAVDLFCGECWGSLDFLNEGCERCGLGLKPGEAGRCQSCEQTDGPLCRIRAAVGYGEVSRSIAMRLKYGRKIALAKTMGGMMQRPLHALDPDAILVPVPLHRWRLWGRGFNQSVLIARALGRPMDCDLLRRIRSTPRLKGLSPAERRRTVDRAIALRPDADVKGRSFILVDDVITTGATAEACARTLRRAGAAHVDLIAFARVLR</sequence>
<name>A0ABZ2G294_9SPHN</name>
<dbReference type="InterPro" id="IPR000836">
    <property type="entry name" value="PRTase_dom"/>
</dbReference>
<dbReference type="InterPro" id="IPR029057">
    <property type="entry name" value="PRTase-like"/>
</dbReference>
<dbReference type="Pfam" id="PF18912">
    <property type="entry name" value="DZR_2"/>
    <property type="match status" value="1"/>
</dbReference>
<feature type="domain" description="Double zinc ribbon" evidence="3">
    <location>
        <begin position="17"/>
        <end position="72"/>
    </location>
</feature>
<dbReference type="Proteomes" id="UP001382935">
    <property type="component" value="Chromosome"/>
</dbReference>
<evidence type="ECO:0000313" key="4">
    <source>
        <dbReference type="EMBL" id="WWM71203.1"/>
    </source>
</evidence>
<dbReference type="SUPFAM" id="SSF53271">
    <property type="entry name" value="PRTase-like"/>
    <property type="match status" value="1"/>
</dbReference>
<dbReference type="RefSeq" id="WP_338504557.1">
    <property type="nucleotide sequence ID" value="NZ_CP145607.1"/>
</dbReference>
<evidence type="ECO:0000313" key="5">
    <source>
        <dbReference type="Proteomes" id="UP001382935"/>
    </source>
</evidence>
<feature type="domain" description="Phosphoribosyltransferase" evidence="2">
    <location>
        <begin position="149"/>
        <end position="234"/>
    </location>
</feature>
<dbReference type="Gene3D" id="3.40.50.2020">
    <property type="match status" value="1"/>
</dbReference>
<dbReference type="InterPro" id="IPR044005">
    <property type="entry name" value="DZR_2"/>
</dbReference>
<organism evidence="4 5">
    <name type="scientific">Sphingomonas kaistensis</name>
    <dbReference type="NCBI Taxonomy" id="298708"/>
    <lineage>
        <taxon>Bacteria</taxon>
        <taxon>Pseudomonadati</taxon>
        <taxon>Pseudomonadota</taxon>
        <taxon>Alphaproteobacteria</taxon>
        <taxon>Sphingomonadales</taxon>
        <taxon>Sphingomonadaceae</taxon>
        <taxon>Sphingomonas</taxon>
    </lineage>
</organism>
<protein>
    <submittedName>
        <fullName evidence="4">ComF family protein</fullName>
    </submittedName>
</protein>
<keyword evidence="5" id="KW-1185">Reference proteome</keyword>
<accession>A0ABZ2G294</accession>
<evidence type="ECO:0000259" key="2">
    <source>
        <dbReference type="Pfam" id="PF00156"/>
    </source>
</evidence>
<dbReference type="PANTHER" id="PTHR47505">
    <property type="entry name" value="DNA UTILIZATION PROTEIN YHGH"/>
    <property type="match status" value="1"/>
</dbReference>
<dbReference type="PANTHER" id="PTHR47505:SF1">
    <property type="entry name" value="DNA UTILIZATION PROTEIN YHGH"/>
    <property type="match status" value="1"/>
</dbReference>
<dbReference type="CDD" id="cd06223">
    <property type="entry name" value="PRTases_typeI"/>
    <property type="match status" value="1"/>
</dbReference>
<dbReference type="EMBL" id="CP145607">
    <property type="protein sequence ID" value="WWM71203.1"/>
    <property type="molecule type" value="Genomic_DNA"/>
</dbReference>
<reference evidence="4 5" key="1">
    <citation type="submission" date="2024-02" db="EMBL/GenBank/DDBJ databases">
        <title>Full genome sequence of Sphingomonas kaistensis.</title>
        <authorList>
            <person name="Poletto B.L."/>
            <person name="Silva G."/>
            <person name="Galante D."/>
            <person name="Campos K.R."/>
            <person name="Santos M.B.N."/>
            <person name="Sacchi C.T."/>
        </authorList>
    </citation>
    <scope>NUCLEOTIDE SEQUENCE [LARGE SCALE GENOMIC DNA]</scope>
    <source>
        <strain evidence="4 5">MA4R</strain>
    </source>
</reference>